<comment type="caution">
    <text evidence="1">The sequence shown here is derived from an EMBL/GenBank/DDBJ whole genome shotgun (WGS) entry which is preliminary data.</text>
</comment>
<accession>A0ABU7V2L7</accession>
<dbReference type="Pfam" id="PF04075">
    <property type="entry name" value="F420H2_quin_red"/>
    <property type="match status" value="1"/>
</dbReference>
<evidence type="ECO:0000313" key="1">
    <source>
        <dbReference type="EMBL" id="MEF2253924.1"/>
    </source>
</evidence>
<gene>
    <name evidence="1" type="ORF">V2V91_02075</name>
</gene>
<protein>
    <submittedName>
        <fullName evidence="1">Nitroreductase family deazaflavin-dependent oxidoreductase</fullName>
    </submittedName>
</protein>
<dbReference type="NCBIfam" id="TIGR00026">
    <property type="entry name" value="hi_GC_TIGR00026"/>
    <property type="match status" value="1"/>
</dbReference>
<dbReference type="InterPro" id="IPR012349">
    <property type="entry name" value="Split_barrel_FMN-bd"/>
</dbReference>
<dbReference type="RefSeq" id="WP_292711400.1">
    <property type="nucleotide sequence ID" value="NZ_BAAAUO010000003.1"/>
</dbReference>
<reference evidence="1 2" key="1">
    <citation type="submission" date="2024-01" db="EMBL/GenBank/DDBJ databases">
        <title>the genome sequence of strain Microbacterium schleiferi NBRC 15075.</title>
        <authorList>
            <person name="Ding Y."/>
            <person name="Zhang G."/>
        </authorList>
    </citation>
    <scope>NUCLEOTIDE SEQUENCE [LARGE SCALE GENOMIC DNA]</scope>
    <source>
        <strain evidence="1 2">NBRC 15075</strain>
    </source>
</reference>
<proteinExistence type="predicted"/>
<dbReference type="Gene3D" id="2.30.110.10">
    <property type="entry name" value="Electron Transport, Fmn-binding Protein, Chain A"/>
    <property type="match status" value="1"/>
</dbReference>
<evidence type="ECO:0000313" key="2">
    <source>
        <dbReference type="Proteomes" id="UP001351900"/>
    </source>
</evidence>
<keyword evidence="2" id="KW-1185">Reference proteome</keyword>
<dbReference type="InterPro" id="IPR004378">
    <property type="entry name" value="F420H2_quin_Rdtase"/>
</dbReference>
<sequence>MTQKTTDAAGAATPAALDQWAARLLQTRWIVRAPIPLFRAGLGWLFGGRFVMVEHTGRKSGEPRYVVLEVIERETNALRVASGHGPRAQWLKNLAANPAARLWVGRSKGVPAMARVLPEIDAAAALARYARVHPDAWDHLKGAMDELNGGEAIIPVVEFTPPSR</sequence>
<dbReference type="EMBL" id="JAZHOV010000001">
    <property type="protein sequence ID" value="MEF2253924.1"/>
    <property type="molecule type" value="Genomic_DNA"/>
</dbReference>
<dbReference type="Proteomes" id="UP001351900">
    <property type="component" value="Unassembled WGS sequence"/>
</dbReference>
<organism evidence="1 2">
    <name type="scientific">Microbacterium schleiferi</name>
    <dbReference type="NCBI Taxonomy" id="69362"/>
    <lineage>
        <taxon>Bacteria</taxon>
        <taxon>Bacillati</taxon>
        <taxon>Actinomycetota</taxon>
        <taxon>Actinomycetes</taxon>
        <taxon>Micrococcales</taxon>
        <taxon>Microbacteriaceae</taxon>
        <taxon>Microbacterium</taxon>
    </lineage>
</organism>
<name>A0ABU7V2L7_9MICO</name>